<dbReference type="AlphaFoldDB" id="A0A1C1CKM1"/>
<organism evidence="3 4">
    <name type="scientific">Cladophialophora carrionii</name>
    <dbReference type="NCBI Taxonomy" id="86049"/>
    <lineage>
        <taxon>Eukaryota</taxon>
        <taxon>Fungi</taxon>
        <taxon>Dikarya</taxon>
        <taxon>Ascomycota</taxon>
        <taxon>Pezizomycotina</taxon>
        <taxon>Eurotiomycetes</taxon>
        <taxon>Chaetothyriomycetidae</taxon>
        <taxon>Chaetothyriales</taxon>
        <taxon>Herpotrichiellaceae</taxon>
        <taxon>Cladophialophora</taxon>
    </lineage>
</organism>
<dbReference type="STRING" id="86049.A0A1C1CKM1"/>
<reference evidence="4" key="1">
    <citation type="submission" date="2015-07" db="EMBL/GenBank/DDBJ databases">
        <authorList>
            <person name="Teixeira M.M."/>
            <person name="Souza R.C."/>
            <person name="Almeida L.G."/>
            <person name="Vicente V.A."/>
            <person name="de Hoog S."/>
            <person name="Bocca A.L."/>
            <person name="de Almeida S.R."/>
            <person name="Vasconcelos A.T."/>
            <person name="Felipe M.S."/>
        </authorList>
    </citation>
    <scope>NUCLEOTIDE SEQUENCE [LARGE SCALE GENOMIC DNA]</scope>
    <source>
        <strain evidence="4">KSF</strain>
    </source>
</reference>
<dbReference type="PANTHER" id="PTHR34598">
    <property type="entry name" value="BLL6449 PROTEIN"/>
    <property type="match status" value="1"/>
</dbReference>
<protein>
    <submittedName>
        <fullName evidence="3">Uncharacterized protein</fullName>
    </submittedName>
</protein>
<dbReference type="VEuPathDB" id="FungiDB:G647_02875"/>
<name>A0A1C1CKM1_9EURO</name>
<keyword evidence="4" id="KW-1185">Reference proteome</keyword>
<sequence length="182" mass="21000">MHLPTEISTWTDESVRSEYLPAISAWLKEYFKCEKVFIYNYNVRRVSHHLKCIASLTPASFEPTTRQDRGMAHGEVPYSESTAPKSPDNTPESCAKRLEFQFPPEAAAIKSGRYRYIEIDIVYPHLSEEGFEVTHNPAHRWYYKTGMSKDDIVLFKIDDNLEGVARCESSLVDFVLWAERGD</sequence>
<gene>
    <name evidence="3" type="ORF">CLCR_05125</name>
</gene>
<comment type="caution">
    <text evidence="3">The sequence shown here is derived from an EMBL/GenBank/DDBJ whole genome shotgun (WGS) entry which is preliminary data.</text>
</comment>
<evidence type="ECO:0000313" key="3">
    <source>
        <dbReference type="EMBL" id="OCT49046.1"/>
    </source>
</evidence>
<comment type="similarity">
    <text evidence="1">Belongs to the asaB hydroxylase/desaturase family.</text>
</comment>
<dbReference type="OrthoDB" id="4137839at2759"/>
<feature type="compositionally biased region" description="Polar residues" evidence="2">
    <location>
        <begin position="79"/>
        <end position="91"/>
    </location>
</feature>
<dbReference type="EMBL" id="LGRB01000011">
    <property type="protein sequence ID" value="OCT49046.1"/>
    <property type="molecule type" value="Genomic_DNA"/>
</dbReference>
<feature type="region of interest" description="Disordered" evidence="2">
    <location>
        <begin position="64"/>
        <end position="91"/>
    </location>
</feature>
<evidence type="ECO:0000313" key="4">
    <source>
        <dbReference type="Proteomes" id="UP000094526"/>
    </source>
</evidence>
<dbReference type="InterPro" id="IPR044053">
    <property type="entry name" value="AsaB-like"/>
</dbReference>
<dbReference type="GO" id="GO:0016491">
    <property type="term" value="F:oxidoreductase activity"/>
    <property type="evidence" value="ECO:0007669"/>
    <property type="project" value="InterPro"/>
</dbReference>
<dbReference type="PANTHER" id="PTHR34598:SF3">
    <property type="entry name" value="OXIDOREDUCTASE AN1597"/>
    <property type="match status" value="1"/>
</dbReference>
<evidence type="ECO:0000256" key="2">
    <source>
        <dbReference type="SAM" id="MobiDB-lite"/>
    </source>
</evidence>
<accession>A0A1C1CKM1</accession>
<evidence type="ECO:0000256" key="1">
    <source>
        <dbReference type="ARBA" id="ARBA00023604"/>
    </source>
</evidence>
<dbReference type="VEuPathDB" id="FungiDB:CLCR_05125"/>
<dbReference type="Proteomes" id="UP000094526">
    <property type="component" value="Unassembled WGS sequence"/>
</dbReference>
<proteinExistence type="inferred from homology"/>